<comment type="catalytic activity">
    <reaction evidence="10">
        <text>(R)-S-lactoylglutathione = methylglyoxal + glutathione</text>
        <dbReference type="Rhea" id="RHEA:19069"/>
        <dbReference type="ChEBI" id="CHEBI:17158"/>
        <dbReference type="ChEBI" id="CHEBI:57474"/>
        <dbReference type="ChEBI" id="CHEBI:57925"/>
        <dbReference type="EC" id="4.4.1.5"/>
    </reaction>
</comment>
<dbReference type="PROSITE" id="PS00934">
    <property type="entry name" value="GLYOXALASE_I_1"/>
    <property type="match status" value="1"/>
</dbReference>
<gene>
    <name evidence="12" type="primary">Glo1</name>
    <name evidence="12" type="ORF">T05_14431</name>
</gene>
<organism evidence="12 13">
    <name type="scientific">Trichinella murrelli</name>
    <dbReference type="NCBI Taxonomy" id="144512"/>
    <lineage>
        <taxon>Eukaryota</taxon>
        <taxon>Metazoa</taxon>
        <taxon>Ecdysozoa</taxon>
        <taxon>Nematoda</taxon>
        <taxon>Enoplea</taxon>
        <taxon>Dorylaimia</taxon>
        <taxon>Trichinellida</taxon>
        <taxon>Trichinellidae</taxon>
        <taxon>Trichinella</taxon>
    </lineage>
</organism>
<sequence>MVFTFLARRLTPLYEQLPTCCETVWYGGEESRDFDTHEDSMSIPQSSGRIWTSTLRLRHKVQNCRIVNCPVVLDRSAWSFNIIQKPKGKWKLHNKFAESVMLIKIGFEPGLLRPQRNVLTTRRSRLLGILEEVVKVIKDELCMNYMAYDLCEQHFSRTFGRNIELLVYKLLQKHLNNHYPVLAGSAKRSMSTGEKNLMPCEEAIIRAHCHNADPATSQTMLRIKNPAKSIEFYTKVLGMRLLHRMDFSTMQFSLYFLGYEDISLKPGDSNAAIEWTFSRRATLELTHNWGTENDPDQAYHNGNQEPRGFGHIGIAVPDVYEACARFEKLDVTFVKRPDDGKMKGIAFIQDPDGYYVEIFNPSTLPSIISSFTQQ</sequence>
<evidence type="ECO:0000259" key="11">
    <source>
        <dbReference type="PROSITE" id="PS51819"/>
    </source>
</evidence>
<comment type="cofactor">
    <cofactor evidence="9">
        <name>Zn(2+)</name>
        <dbReference type="ChEBI" id="CHEBI:29105"/>
    </cofactor>
    <text evidence="9">Binds 1 zinc ion per subunit. In the homodimer, two zinc ions are bound between subunits.</text>
</comment>
<evidence type="ECO:0000313" key="13">
    <source>
        <dbReference type="Proteomes" id="UP000055048"/>
    </source>
</evidence>
<dbReference type="InterPro" id="IPR004361">
    <property type="entry name" value="Glyoxalase_1"/>
</dbReference>
<dbReference type="InterPro" id="IPR018146">
    <property type="entry name" value="Glyoxalase_1_CS"/>
</dbReference>
<dbReference type="Gene3D" id="3.10.180.10">
    <property type="entry name" value="2,3-Dihydroxybiphenyl 1,2-Dioxygenase, domain 1"/>
    <property type="match status" value="1"/>
</dbReference>
<keyword evidence="6 10" id="KW-0456">Lyase</keyword>
<feature type="binding site" evidence="9">
    <location>
        <position position="218"/>
    </location>
    <ligand>
        <name>Zn(2+)</name>
        <dbReference type="ChEBI" id="CHEBI:29105"/>
        <note>ligand shared between dimeric partners</note>
    </ligand>
</feature>
<feature type="binding site" evidence="8">
    <location>
        <position position="311"/>
    </location>
    <ligand>
        <name>substrate</name>
        <note>ligand shared between dimeric partners</note>
    </ligand>
</feature>
<evidence type="ECO:0000256" key="3">
    <source>
        <dbReference type="ARBA" id="ARBA00012081"/>
    </source>
</evidence>
<dbReference type="AlphaFoldDB" id="A0A0V0U8I9"/>
<feature type="binding site" evidence="9">
    <location>
        <position position="311"/>
    </location>
    <ligand>
        <name>Zn(2+)</name>
        <dbReference type="ChEBI" id="CHEBI:29105"/>
        <note>ligand shared between dimeric partners</note>
    </ligand>
</feature>
<comment type="function">
    <text evidence="10">Catalyzes the conversion of hemimercaptal, formed from methylglyoxal and glutathione, to S-lactoylglutathione.</text>
</comment>
<keyword evidence="4 9" id="KW-0479">Metal-binding</keyword>
<dbReference type="NCBIfam" id="TIGR00068">
    <property type="entry name" value="glyox_I"/>
    <property type="match status" value="1"/>
</dbReference>
<feature type="binding site" evidence="8">
    <location>
        <position position="222"/>
    </location>
    <ligand>
        <name>substrate</name>
        <note>ligand shared between dimeric partners</note>
    </ligand>
</feature>
<reference evidence="12 13" key="1">
    <citation type="submission" date="2015-01" db="EMBL/GenBank/DDBJ databases">
        <title>Evolution of Trichinella species and genotypes.</title>
        <authorList>
            <person name="Korhonen P.K."/>
            <person name="Edoardo P."/>
            <person name="Giuseppe L.R."/>
            <person name="Gasser R.B."/>
        </authorList>
    </citation>
    <scope>NUCLEOTIDE SEQUENCE [LARGE SCALE GENOMIC DNA]</scope>
    <source>
        <strain evidence="12">ISS417</strain>
    </source>
</reference>
<dbReference type="STRING" id="144512.A0A0V0U8I9"/>
<protein>
    <recommendedName>
        <fullName evidence="3 10">Lactoylglutathione lyase</fullName>
        <ecNumber evidence="3 10">4.4.1.5</ecNumber>
    </recommendedName>
    <alternativeName>
        <fullName evidence="10">Glyoxalase I</fullName>
    </alternativeName>
</protein>
<dbReference type="GO" id="GO:0004462">
    <property type="term" value="F:lactoylglutathione lyase activity"/>
    <property type="evidence" value="ECO:0007669"/>
    <property type="project" value="UniProtKB-UniRule"/>
</dbReference>
<dbReference type="InterPro" id="IPR029068">
    <property type="entry name" value="Glyas_Bleomycin-R_OHBP_Dase"/>
</dbReference>
<feature type="binding site" evidence="9">
    <location>
        <position position="284"/>
    </location>
    <ligand>
        <name>Zn(2+)</name>
        <dbReference type="ChEBI" id="CHEBI:29105"/>
        <note>ligand shared between dimeric partners</note>
    </ligand>
</feature>
<dbReference type="CDD" id="cd07233">
    <property type="entry name" value="GlxI_Zn"/>
    <property type="match status" value="1"/>
</dbReference>
<evidence type="ECO:0000256" key="2">
    <source>
        <dbReference type="ARBA" id="ARBA00010363"/>
    </source>
</evidence>
<dbReference type="Proteomes" id="UP000055048">
    <property type="component" value="Unassembled WGS sequence"/>
</dbReference>
<dbReference type="PANTHER" id="PTHR10374">
    <property type="entry name" value="LACTOYLGLUTATHIONE LYASE GLYOXALASE I"/>
    <property type="match status" value="1"/>
</dbReference>
<dbReference type="PROSITE" id="PS51819">
    <property type="entry name" value="VOC"/>
    <property type="match status" value="1"/>
</dbReference>
<feature type="domain" description="VOC" evidence="11">
    <location>
        <begin position="215"/>
        <end position="361"/>
    </location>
</feature>
<keyword evidence="13" id="KW-1185">Reference proteome</keyword>
<dbReference type="GO" id="GO:0046872">
    <property type="term" value="F:metal ion binding"/>
    <property type="evidence" value="ECO:0007669"/>
    <property type="project" value="UniProtKB-UniRule"/>
</dbReference>
<dbReference type="UniPathway" id="UPA00619">
    <property type="reaction ID" value="UER00675"/>
</dbReference>
<feature type="binding site" evidence="8">
    <location>
        <position position="288"/>
    </location>
    <ligand>
        <name>substrate</name>
        <note>ligand shared between dimeric partners</note>
    </ligand>
</feature>
<evidence type="ECO:0000256" key="1">
    <source>
        <dbReference type="ARBA" id="ARBA00005008"/>
    </source>
</evidence>
<comment type="pathway">
    <text evidence="1 10">Secondary metabolite metabolism; methylglyoxal degradation; (R)-lactate from methylglyoxal: step 1/2.</text>
</comment>
<evidence type="ECO:0000256" key="5">
    <source>
        <dbReference type="ARBA" id="ARBA00022833"/>
    </source>
</evidence>
<dbReference type="InterPro" id="IPR004360">
    <property type="entry name" value="Glyas_Fos-R_dOase_dom"/>
</dbReference>
<feature type="binding site" evidence="9">
    <location>
        <position position="357"/>
    </location>
    <ligand>
        <name>Zn(2+)</name>
        <dbReference type="ChEBI" id="CHEBI:29105"/>
        <note>ligand shared between dimeric partners</note>
    </ligand>
</feature>
<name>A0A0V0U8I9_9BILA</name>
<feature type="binding site" evidence="8">
    <location>
        <position position="218"/>
    </location>
    <ligand>
        <name>substrate</name>
        <note>ligand shared between dimeric partners</note>
    </ligand>
</feature>
<evidence type="ECO:0000256" key="7">
    <source>
        <dbReference type="PIRSR" id="PIRSR604361-1"/>
    </source>
</evidence>
<dbReference type="EC" id="4.4.1.5" evidence="3 10"/>
<dbReference type="Pfam" id="PF00903">
    <property type="entry name" value="Glyoxalase"/>
    <property type="match status" value="1"/>
</dbReference>
<evidence type="ECO:0000256" key="4">
    <source>
        <dbReference type="ARBA" id="ARBA00022723"/>
    </source>
</evidence>
<dbReference type="SUPFAM" id="SSF54593">
    <property type="entry name" value="Glyoxalase/Bleomycin resistance protein/Dihydroxybiphenyl dioxygenase"/>
    <property type="match status" value="1"/>
</dbReference>
<dbReference type="InterPro" id="IPR037523">
    <property type="entry name" value="VOC_core"/>
</dbReference>
<keyword evidence="5 9" id="KW-0862">Zinc</keyword>
<evidence type="ECO:0000256" key="6">
    <source>
        <dbReference type="ARBA" id="ARBA00023239"/>
    </source>
</evidence>
<dbReference type="EMBL" id="JYDJ01000040">
    <property type="protein sequence ID" value="KRX47638.1"/>
    <property type="molecule type" value="Genomic_DNA"/>
</dbReference>
<feature type="binding site" evidence="8">
    <location>
        <begin position="341"/>
        <end position="342"/>
    </location>
    <ligand>
        <name>substrate</name>
        <note>ligand shared between dimeric partners</note>
    </ligand>
</feature>
<evidence type="ECO:0000256" key="8">
    <source>
        <dbReference type="PIRSR" id="PIRSR604361-2"/>
    </source>
</evidence>
<evidence type="ECO:0000313" key="12">
    <source>
        <dbReference type="EMBL" id="KRX47638.1"/>
    </source>
</evidence>
<dbReference type="OrthoDB" id="16820at2759"/>
<evidence type="ECO:0000256" key="9">
    <source>
        <dbReference type="PIRSR" id="PIRSR604361-3"/>
    </source>
</evidence>
<comment type="caution">
    <text evidence="12">The sequence shown here is derived from an EMBL/GenBank/DDBJ whole genome shotgun (WGS) entry which is preliminary data.</text>
</comment>
<comment type="similarity">
    <text evidence="2 10">Belongs to the glyoxalase I family.</text>
</comment>
<feature type="active site" description="Proton donor/acceptor" evidence="7">
    <location>
        <position position="357"/>
    </location>
</feature>
<dbReference type="PROSITE" id="PS00935">
    <property type="entry name" value="GLYOXALASE_I_2"/>
    <property type="match status" value="1"/>
</dbReference>
<feature type="binding site" evidence="8">
    <location>
        <position position="307"/>
    </location>
    <ligand>
        <name>substrate</name>
        <note>ligand shared between dimeric partners</note>
    </ligand>
</feature>
<dbReference type="PANTHER" id="PTHR10374:SF30">
    <property type="entry name" value="LACTOYLGLUTATHIONE LYASE"/>
    <property type="match status" value="1"/>
</dbReference>
<evidence type="ECO:0000256" key="10">
    <source>
        <dbReference type="RuleBase" id="RU361179"/>
    </source>
</evidence>
<proteinExistence type="inferred from homology"/>
<accession>A0A0V0U8I9</accession>